<reference evidence="2 3" key="1">
    <citation type="submission" date="2021-03" db="EMBL/GenBank/DDBJ databases">
        <title>Sequencing the genomes of 1000 actinobacteria strains.</title>
        <authorList>
            <person name="Klenk H.-P."/>
        </authorList>
    </citation>
    <scope>NUCLEOTIDE SEQUENCE [LARGE SCALE GENOMIC DNA]</scope>
    <source>
        <strain evidence="2 3">DSM 18824</strain>
    </source>
</reference>
<protein>
    <submittedName>
        <fullName evidence="2">Uncharacterized protein</fullName>
    </submittedName>
</protein>
<feature type="transmembrane region" description="Helical" evidence="1">
    <location>
        <begin position="53"/>
        <end position="82"/>
    </location>
</feature>
<keyword evidence="1" id="KW-0472">Membrane</keyword>
<feature type="transmembrane region" description="Helical" evidence="1">
    <location>
        <begin position="155"/>
        <end position="174"/>
    </location>
</feature>
<evidence type="ECO:0000313" key="3">
    <source>
        <dbReference type="Proteomes" id="UP000755585"/>
    </source>
</evidence>
<dbReference type="EMBL" id="JAGINT010000002">
    <property type="protein sequence ID" value="MBP2355293.1"/>
    <property type="molecule type" value="Genomic_DNA"/>
</dbReference>
<comment type="caution">
    <text evidence="2">The sequence shown here is derived from an EMBL/GenBank/DDBJ whole genome shotgun (WGS) entry which is preliminary data.</text>
</comment>
<gene>
    <name evidence="2" type="ORF">JOF29_006403</name>
</gene>
<proteinExistence type="predicted"/>
<keyword evidence="1" id="KW-0812">Transmembrane</keyword>
<feature type="transmembrane region" description="Helical" evidence="1">
    <location>
        <begin position="89"/>
        <end position="107"/>
    </location>
</feature>
<accession>A0ABS4UUI8</accession>
<keyword evidence="3" id="KW-1185">Reference proteome</keyword>
<keyword evidence="1" id="KW-1133">Transmembrane helix</keyword>
<organism evidence="2 3">
    <name type="scientific">Kribbella aluminosa</name>
    <dbReference type="NCBI Taxonomy" id="416017"/>
    <lineage>
        <taxon>Bacteria</taxon>
        <taxon>Bacillati</taxon>
        <taxon>Actinomycetota</taxon>
        <taxon>Actinomycetes</taxon>
        <taxon>Propionibacteriales</taxon>
        <taxon>Kribbellaceae</taxon>
        <taxon>Kribbella</taxon>
    </lineage>
</organism>
<dbReference type="Proteomes" id="UP000755585">
    <property type="component" value="Unassembled WGS sequence"/>
</dbReference>
<feature type="transmembrane region" description="Helical" evidence="1">
    <location>
        <begin position="127"/>
        <end position="148"/>
    </location>
</feature>
<evidence type="ECO:0000313" key="2">
    <source>
        <dbReference type="EMBL" id="MBP2355293.1"/>
    </source>
</evidence>
<sequence>MSADERITLWLAQLRAAGRTVLLARLVIALTGAIALVVSAVQPWDQMDLVPYVGVPLLLAAVVLPDSLAAMLFMLVIALGWLMRAPTTVSWGLVLTAAALVILHLSTAFAAQLPSYARVHRTALHRWWLPAATATVLAPLIAGAAALVHHANVPGSLAVTAAAITLTALTIWLTTGQKLSRD</sequence>
<evidence type="ECO:0000256" key="1">
    <source>
        <dbReference type="SAM" id="Phobius"/>
    </source>
</evidence>
<dbReference type="RefSeq" id="WP_209697982.1">
    <property type="nucleotide sequence ID" value="NZ_BAAAVU010000017.1"/>
</dbReference>
<name>A0ABS4UUI8_9ACTN</name>
<feature type="transmembrane region" description="Helical" evidence="1">
    <location>
        <begin position="21"/>
        <end position="41"/>
    </location>
</feature>